<comment type="caution">
    <text evidence="3">The sequence shown here is derived from an EMBL/GenBank/DDBJ whole genome shotgun (WGS) entry which is preliminary data.</text>
</comment>
<feature type="domain" description="SGNH hydrolase-type esterase" evidence="2">
    <location>
        <begin position="48"/>
        <end position="284"/>
    </location>
</feature>
<reference evidence="3 4" key="1">
    <citation type="submission" date="2024-01" db="EMBL/GenBank/DDBJ databases">
        <title>Draft genome sequence of Gordonia sp. LSe1-13.</title>
        <authorList>
            <person name="Suphannarot A."/>
            <person name="Mingma R."/>
        </authorList>
    </citation>
    <scope>NUCLEOTIDE SEQUENCE [LARGE SCALE GENOMIC DNA]</scope>
    <source>
        <strain evidence="3 4">LSe1-13</strain>
    </source>
</reference>
<dbReference type="Proteomes" id="UP001347146">
    <property type="component" value="Unassembled WGS sequence"/>
</dbReference>
<dbReference type="Pfam" id="PF13472">
    <property type="entry name" value="Lipase_GDSL_2"/>
    <property type="match status" value="1"/>
</dbReference>
<organism evidence="3 4">
    <name type="scientific">Gordonia sesuvii</name>
    <dbReference type="NCBI Taxonomy" id="3116777"/>
    <lineage>
        <taxon>Bacteria</taxon>
        <taxon>Bacillati</taxon>
        <taxon>Actinomycetota</taxon>
        <taxon>Actinomycetes</taxon>
        <taxon>Mycobacteriales</taxon>
        <taxon>Gordoniaceae</taxon>
        <taxon>Gordonia</taxon>
    </lineage>
</organism>
<dbReference type="PANTHER" id="PTHR37981:SF1">
    <property type="entry name" value="SGNH HYDROLASE-TYPE ESTERASE DOMAIN-CONTAINING PROTEIN"/>
    <property type="match status" value="1"/>
</dbReference>
<evidence type="ECO:0000259" key="2">
    <source>
        <dbReference type="Pfam" id="PF13472"/>
    </source>
</evidence>
<evidence type="ECO:0000313" key="3">
    <source>
        <dbReference type="EMBL" id="MEE3853449.1"/>
    </source>
</evidence>
<dbReference type="InterPro" id="IPR013830">
    <property type="entry name" value="SGNH_hydro"/>
</dbReference>
<keyword evidence="4" id="KW-1185">Reference proteome</keyword>
<dbReference type="Gene3D" id="3.40.50.1110">
    <property type="entry name" value="SGNH hydrolase"/>
    <property type="match status" value="1"/>
</dbReference>
<proteinExistence type="predicted"/>
<dbReference type="PROSITE" id="PS51257">
    <property type="entry name" value="PROKAR_LIPOPROTEIN"/>
    <property type="match status" value="1"/>
</dbReference>
<evidence type="ECO:0000313" key="4">
    <source>
        <dbReference type="Proteomes" id="UP001347146"/>
    </source>
</evidence>
<dbReference type="EMBL" id="JAZDUF010000012">
    <property type="protein sequence ID" value="MEE3853449.1"/>
    <property type="molecule type" value="Genomic_DNA"/>
</dbReference>
<gene>
    <name evidence="3" type="ORF">VZC37_24145</name>
</gene>
<dbReference type="SUPFAM" id="SSF52266">
    <property type="entry name" value="SGNH hydrolase"/>
    <property type="match status" value="1"/>
</dbReference>
<dbReference type="InterPro" id="IPR037460">
    <property type="entry name" value="SEST-like"/>
</dbReference>
<dbReference type="InterPro" id="IPR036514">
    <property type="entry name" value="SGNH_hydro_sf"/>
</dbReference>
<dbReference type="GO" id="GO:0016787">
    <property type="term" value="F:hydrolase activity"/>
    <property type="evidence" value="ECO:0007669"/>
    <property type="project" value="UniProtKB-KW"/>
</dbReference>
<accession>A0ABU7MK09</accession>
<keyword evidence="3" id="KW-0378">Hydrolase</keyword>
<name>A0ABU7MK09_9ACTN</name>
<dbReference type="EC" id="3.1.-.-" evidence="3"/>
<dbReference type="PANTHER" id="PTHR37981">
    <property type="entry name" value="LIPASE 2"/>
    <property type="match status" value="1"/>
</dbReference>
<sequence length="294" mass="30350">MRRLAAALGAMVLVVGGCAQSVDDPAPSTPSSAPMSETVSAQPHLVNLGDSFSAAAGVQPLVAGSPVMCLRSSLNFAHLVAAEGRYQLTDVSCSGADTTDFTDAQYEGVPAQLDAITDDADVITVMIGGNDSALYSTAIRECSDLAAQDVAGAPCEAEHGDEYTDIVESDTYPALVEALGEVRTRAPDADILVVGYPWILPASGGCYPTMRVAAGDVPYLRALQADLNDAIRRAAEQSGARFVDMSAVSEGRDACAPQGQRWIEPQNGASGAAPVHPNAEGQKAIADQVSAALR</sequence>
<protein>
    <submittedName>
        <fullName evidence="3">SGNH/GDSL hydrolase family protein</fullName>
        <ecNumber evidence="3">3.1.-.-</ecNumber>
    </submittedName>
</protein>
<evidence type="ECO:0000256" key="1">
    <source>
        <dbReference type="SAM" id="SignalP"/>
    </source>
</evidence>
<dbReference type="RefSeq" id="WP_330436575.1">
    <property type="nucleotide sequence ID" value="NZ_JAZDUF010000012.1"/>
</dbReference>
<feature type="chain" id="PRO_5045217018" evidence="1">
    <location>
        <begin position="22"/>
        <end position="294"/>
    </location>
</feature>
<keyword evidence="1" id="KW-0732">Signal</keyword>
<dbReference type="CDD" id="cd01823">
    <property type="entry name" value="SEST_like"/>
    <property type="match status" value="1"/>
</dbReference>
<feature type="signal peptide" evidence="1">
    <location>
        <begin position="1"/>
        <end position="21"/>
    </location>
</feature>